<organism evidence="8 9">
    <name type="scientific">Fusarium albosuccineum</name>
    <dbReference type="NCBI Taxonomy" id="1237068"/>
    <lineage>
        <taxon>Eukaryota</taxon>
        <taxon>Fungi</taxon>
        <taxon>Dikarya</taxon>
        <taxon>Ascomycota</taxon>
        <taxon>Pezizomycotina</taxon>
        <taxon>Sordariomycetes</taxon>
        <taxon>Hypocreomycetidae</taxon>
        <taxon>Hypocreales</taxon>
        <taxon>Nectriaceae</taxon>
        <taxon>Fusarium</taxon>
        <taxon>Fusarium decemcellulare species complex</taxon>
    </lineage>
</organism>
<dbReference type="GO" id="GO:0022857">
    <property type="term" value="F:transmembrane transporter activity"/>
    <property type="evidence" value="ECO:0007669"/>
    <property type="project" value="InterPro"/>
</dbReference>
<dbReference type="PANTHER" id="PTHR23514:SF15">
    <property type="entry name" value="TRANSPORTER, PUTATIVE (AFU_ORTHOLOGUE AFUA_8G05090)-RELATED"/>
    <property type="match status" value="1"/>
</dbReference>
<dbReference type="InterPro" id="IPR036259">
    <property type="entry name" value="MFS_trans_sf"/>
</dbReference>
<feature type="transmembrane region" description="Helical" evidence="6">
    <location>
        <begin position="82"/>
        <end position="103"/>
    </location>
</feature>
<feature type="transmembrane region" description="Helical" evidence="6">
    <location>
        <begin position="115"/>
        <end position="134"/>
    </location>
</feature>
<dbReference type="PANTHER" id="PTHR23514">
    <property type="entry name" value="BYPASS OF STOP CODON PROTEIN 6"/>
    <property type="match status" value="1"/>
</dbReference>
<keyword evidence="4 6" id="KW-0472">Membrane</keyword>
<dbReference type="OrthoDB" id="413079at2759"/>
<comment type="subcellular location">
    <subcellularLocation>
        <location evidence="1">Membrane</location>
        <topology evidence="1">Multi-pass membrane protein</topology>
    </subcellularLocation>
</comment>
<feature type="domain" description="Major facilitator superfamily (MFS) profile" evidence="7">
    <location>
        <begin position="51"/>
        <end position="429"/>
    </location>
</feature>
<dbReference type="FunFam" id="1.20.1250.20:FF:000286">
    <property type="entry name" value="MFS efflux transporter"/>
    <property type="match status" value="1"/>
</dbReference>
<comment type="caution">
    <text evidence="8">The sequence shown here is derived from an EMBL/GenBank/DDBJ whole genome shotgun (WGS) entry which is preliminary data.</text>
</comment>
<evidence type="ECO:0000256" key="6">
    <source>
        <dbReference type="SAM" id="Phobius"/>
    </source>
</evidence>
<feature type="transmembrane region" description="Helical" evidence="6">
    <location>
        <begin position="169"/>
        <end position="191"/>
    </location>
</feature>
<evidence type="ECO:0000313" key="8">
    <source>
        <dbReference type="EMBL" id="KAF4459267.1"/>
    </source>
</evidence>
<keyword evidence="5" id="KW-0325">Glycoprotein</keyword>
<dbReference type="Gene3D" id="1.20.1250.20">
    <property type="entry name" value="MFS general substrate transporter like domains"/>
    <property type="match status" value="1"/>
</dbReference>
<evidence type="ECO:0000256" key="3">
    <source>
        <dbReference type="ARBA" id="ARBA00022989"/>
    </source>
</evidence>
<feature type="transmembrane region" description="Helical" evidence="6">
    <location>
        <begin position="250"/>
        <end position="267"/>
    </location>
</feature>
<evidence type="ECO:0000256" key="5">
    <source>
        <dbReference type="ARBA" id="ARBA00023180"/>
    </source>
</evidence>
<name>A0A8H4L043_9HYPO</name>
<feature type="transmembrane region" description="Helical" evidence="6">
    <location>
        <begin position="140"/>
        <end position="157"/>
    </location>
</feature>
<keyword evidence="2 6" id="KW-0812">Transmembrane</keyword>
<dbReference type="InterPro" id="IPR011701">
    <property type="entry name" value="MFS"/>
</dbReference>
<reference evidence="8 9" key="1">
    <citation type="submission" date="2020-01" db="EMBL/GenBank/DDBJ databases">
        <title>Identification and distribution of gene clusters putatively required for synthesis of sphingolipid metabolism inhibitors in phylogenetically diverse species of the filamentous fungus Fusarium.</title>
        <authorList>
            <person name="Kim H.-S."/>
            <person name="Busman M."/>
            <person name="Brown D.W."/>
            <person name="Divon H."/>
            <person name="Uhlig S."/>
            <person name="Proctor R.H."/>
        </authorList>
    </citation>
    <scope>NUCLEOTIDE SEQUENCE [LARGE SCALE GENOMIC DNA]</scope>
    <source>
        <strain evidence="8 9">NRRL 20459</strain>
    </source>
</reference>
<dbReference type="Pfam" id="PF07690">
    <property type="entry name" value="MFS_1"/>
    <property type="match status" value="1"/>
</dbReference>
<keyword evidence="9" id="KW-1185">Reference proteome</keyword>
<dbReference type="GO" id="GO:0016020">
    <property type="term" value="C:membrane"/>
    <property type="evidence" value="ECO:0007669"/>
    <property type="project" value="UniProtKB-SubCell"/>
</dbReference>
<feature type="transmembrane region" description="Helical" evidence="6">
    <location>
        <begin position="317"/>
        <end position="336"/>
    </location>
</feature>
<evidence type="ECO:0000256" key="1">
    <source>
        <dbReference type="ARBA" id="ARBA00004141"/>
    </source>
</evidence>
<protein>
    <submittedName>
        <fullName evidence="8">MFS transporter</fullName>
    </submittedName>
</protein>
<feature type="transmembrane region" description="Helical" evidence="6">
    <location>
        <begin position="342"/>
        <end position="363"/>
    </location>
</feature>
<sequence length="429" mass="46251">MSTDQGIPPKSEAIDHNAATSVECGDLQPNTCETENDVALKALSSRPLVVGVVASNYALLLAGMNDAATGALLPHIKSSYDIGLLLVAIVYLVNFCGWLLAAFTNVHVTSHFGRGGALLLGACMQLFGYALNFWKPPFPLFVVSFFFSGLGVAYLDAQANTIVANMENAHRWLGILHAVYGLGALVAPLIATTLASQTSYWHYFYLIMLGLCCVNVVLVFFAFRKYISRQIKDASSQANRQLKQALSKKAVCILCLFFFLYVGAEVTSGGWVVEFLISVRHGSSEKVGYVATGYWAGLTVGRVALADITYKIGQRRMVFAYILIAIALQFIFWFVRNIIVDAVAISLLGFVIGPFFPVGLSILTELLPQDLHIASIGFTATIGQAGSAAFPFLTGAVASRAGVIVLQPIMIGLLGGLFVLWIMIARLGK</sequence>
<proteinExistence type="predicted"/>
<feature type="transmembrane region" description="Helical" evidence="6">
    <location>
        <begin position="287"/>
        <end position="305"/>
    </location>
</feature>
<evidence type="ECO:0000256" key="2">
    <source>
        <dbReference type="ARBA" id="ARBA00022692"/>
    </source>
</evidence>
<evidence type="ECO:0000259" key="7">
    <source>
        <dbReference type="PROSITE" id="PS50850"/>
    </source>
</evidence>
<accession>A0A8H4L043</accession>
<feature type="transmembrane region" description="Helical" evidence="6">
    <location>
        <begin position="375"/>
        <end position="398"/>
    </location>
</feature>
<feature type="transmembrane region" description="Helical" evidence="6">
    <location>
        <begin position="404"/>
        <end position="424"/>
    </location>
</feature>
<evidence type="ECO:0000256" key="4">
    <source>
        <dbReference type="ARBA" id="ARBA00023136"/>
    </source>
</evidence>
<dbReference type="SUPFAM" id="SSF103473">
    <property type="entry name" value="MFS general substrate transporter"/>
    <property type="match status" value="1"/>
</dbReference>
<keyword evidence="3 6" id="KW-1133">Transmembrane helix</keyword>
<dbReference type="InterPro" id="IPR051788">
    <property type="entry name" value="MFS_Transporter"/>
</dbReference>
<dbReference type="Proteomes" id="UP000554235">
    <property type="component" value="Unassembled WGS sequence"/>
</dbReference>
<evidence type="ECO:0000313" key="9">
    <source>
        <dbReference type="Proteomes" id="UP000554235"/>
    </source>
</evidence>
<gene>
    <name evidence="8" type="ORF">FALBO_13966</name>
</gene>
<dbReference type="EMBL" id="JAADYS010002206">
    <property type="protein sequence ID" value="KAF4459267.1"/>
    <property type="molecule type" value="Genomic_DNA"/>
</dbReference>
<feature type="transmembrane region" description="Helical" evidence="6">
    <location>
        <begin position="203"/>
        <end position="223"/>
    </location>
</feature>
<dbReference type="AlphaFoldDB" id="A0A8H4L043"/>
<dbReference type="PROSITE" id="PS50850">
    <property type="entry name" value="MFS"/>
    <property type="match status" value="1"/>
</dbReference>
<dbReference type="InterPro" id="IPR020846">
    <property type="entry name" value="MFS_dom"/>
</dbReference>